<evidence type="ECO:0000256" key="8">
    <source>
        <dbReference type="SAM" id="Phobius"/>
    </source>
</evidence>
<keyword evidence="2 8" id="KW-0812">Transmembrane</keyword>
<proteinExistence type="inferred from homology"/>
<evidence type="ECO:0000256" key="5">
    <source>
        <dbReference type="ARBA" id="ARBA00023033"/>
    </source>
</evidence>
<dbReference type="Pfam" id="PF08592">
    <property type="entry name" value="Anthrone_oxy"/>
    <property type="match status" value="1"/>
</dbReference>
<dbReference type="PANTHER" id="PTHR35042">
    <property type="entry name" value="ANTHRONE OXYGENASE ENCC"/>
    <property type="match status" value="1"/>
</dbReference>
<dbReference type="EMBL" id="ML735693">
    <property type="protein sequence ID" value="KAE8422577.1"/>
    <property type="molecule type" value="Genomic_DNA"/>
</dbReference>
<evidence type="ECO:0000256" key="6">
    <source>
        <dbReference type="ARBA" id="ARBA00023136"/>
    </source>
</evidence>
<name>A0ABQ6WZR0_9EURO</name>
<evidence type="ECO:0000256" key="2">
    <source>
        <dbReference type="ARBA" id="ARBA00022692"/>
    </source>
</evidence>
<dbReference type="Proteomes" id="UP000325395">
    <property type="component" value="Unassembled WGS sequence"/>
</dbReference>
<feature type="transmembrane region" description="Helical" evidence="8">
    <location>
        <begin position="139"/>
        <end position="160"/>
    </location>
</feature>
<evidence type="ECO:0008006" key="11">
    <source>
        <dbReference type="Google" id="ProtNLM"/>
    </source>
</evidence>
<reference evidence="9 10" key="1">
    <citation type="submission" date="2019-04" db="EMBL/GenBank/DDBJ databases">
        <authorList>
            <consortium name="DOE Joint Genome Institute"/>
            <person name="Mondo S."/>
            <person name="Kjaerbolling I."/>
            <person name="Vesth T."/>
            <person name="Frisvad J.C."/>
            <person name="Nybo J.L."/>
            <person name="Theobald S."/>
            <person name="Kildgaard S."/>
            <person name="Isbrandt T."/>
            <person name="Kuo A."/>
            <person name="Sato A."/>
            <person name="Lyhne E.K."/>
            <person name="Kogle M.E."/>
            <person name="Wiebenga A."/>
            <person name="Kun R.S."/>
            <person name="Lubbers R.J."/>
            <person name="Makela M.R."/>
            <person name="Barry K."/>
            <person name="Chovatia M."/>
            <person name="Clum A."/>
            <person name="Daum C."/>
            <person name="Haridas S."/>
            <person name="He G."/>
            <person name="LaButti K."/>
            <person name="Lipzen A."/>
            <person name="Riley R."/>
            <person name="Salamov A."/>
            <person name="Simmons B.A."/>
            <person name="Magnuson J.K."/>
            <person name="Henrissat B."/>
            <person name="Mortensen U.H."/>
            <person name="Larsen T.O."/>
            <person name="Devries R.P."/>
            <person name="Grigoriev I.V."/>
            <person name="Machida M."/>
            <person name="Baker S.E."/>
            <person name="Andersen M.R."/>
            <person name="Cantor M.N."/>
            <person name="Hua S.X."/>
        </authorList>
    </citation>
    <scope>NUCLEOTIDE SEQUENCE [LARGE SCALE GENOMIC DNA]</scope>
    <source>
        <strain evidence="9 10">CBS 117616</strain>
    </source>
</reference>
<evidence type="ECO:0000256" key="4">
    <source>
        <dbReference type="ARBA" id="ARBA00023002"/>
    </source>
</evidence>
<keyword evidence="4" id="KW-0560">Oxidoreductase</keyword>
<gene>
    <name evidence="9" type="ORF">BDV36DRAFT_291076</name>
</gene>
<keyword evidence="5" id="KW-0503">Monooxygenase</keyword>
<dbReference type="InterPro" id="IPR013901">
    <property type="entry name" value="Anthrone_oxy"/>
</dbReference>
<sequence length="162" mass="17596">MITALQSTAVIMGSFMSGAMMSVYGLAMPAFLQTVTQSGQLIRFQRQLYLIGTTKGRALGLATTLLYGSVSVHQYLTGAHWRVSAAAGLITISLVPFTEIVMAPTNNALARLESENNKGMVVPREETERLVRRWDRFNVVRALFPLAGAVLGLLGVLQLVNL</sequence>
<keyword evidence="3 8" id="KW-1133">Transmembrane helix</keyword>
<evidence type="ECO:0000313" key="10">
    <source>
        <dbReference type="Proteomes" id="UP000325395"/>
    </source>
</evidence>
<accession>A0ABQ6WZR0</accession>
<dbReference type="PANTHER" id="PTHR35042:SF3">
    <property type="entry name" value="ANTHRONE OXYGENASE-RELATED"/>
    <property type="match status" value="1"/>
</dbReference>
<comment type="similarity">
    <text evidence="7">Belongs to the anthrone oxygenase family.</text>
</comment>
<evidence type="ECO:0000256" key="7">
    <source>
        <dbReference type="ARBA" id="ARBA00034313"/>
    </source>
</evidence>
<evidence type="ECO:0000256" key="1">
    <source>
        <dbReference type="ARBA" id="ARBA00004141"/>
    </source>
</evidence>
<keyword evidence="10" id="KW-1185">Reference proteome</keyword>
<comment type="subcellular location">
    <subcellularLocation>
        <location evidence="1">Membrane</location>
        <topology evidence="1">Multi-pass membrane protein</topology>
    </subcellularLocation>
</comment>
<feature type="transmembrane region" description="Helical" evidence="8">
    <location>
        <begin position="6"/>
        <end position="27"/>
    </location>
</feature>
<protein>
    <recommendedName>
        <fullName evidence="11">DUF1772-domain-containing protein</fullName>
    </recommendedName>
</protein>
<organism evidence="9 10">
    <name type="scientific">Aspergillus pseudocaelatus</name>
    <dbReference type="NCBI Taxonomy" id="1825620"/>
    <lineage>
        <taxon>Eukaryota</taxon>
        <taxon>Fungi</taxon>
        <taxon>Dikarya</taxon>
        <taxon>Ascomycota</taxon>
        <taxon>Pezizomycotina</taxon>
        <taxon>Eurotiomycetes</taxon>
        <taxon>Eurotiomycetidae</taxon>
        <taxon>Eurotiales</taxon>
        <taxon>Aspergillaceae</taxon>
        <taxon>Aspergillus</taxon>
        <taxon>Aspergillus subgen. Circumdati</taxon>
    </lineage>
</organism>
<keyword evidence="6 8" id="KW-0472">Membrane</keyword>
<evidence type="ECO:0000256" key="3">
    <source>
        <dbReference type="ARBA" id="ARBA00022989"/>
    </source>
</evidence>
<evidence type="ECO:0000313" key="9">
    <source>
        <dbReference type="EMBL" id="KAE8422577.1"/>
    </source>
</evidence>